<dbReference type="GO" id="GO:0008270">
    <property type="term" value="F:zinc ion binding"/>
    <property type="evidence" value="ECO:0007669"/>
    <property type="project" value="UniProtKB-KW"/>
</dbReference>
<evidence type="ECO:0000313" key="12">
    <source>
        <dbReference type="Proteomes" id="UP000198287"/>
    </source>
</evidence>
<dbReference type="GO" id="GO:0006325">
    <property type="term" value="P:chromatin organization"/>
    <property type="evidence" value="ECO:0007669"/>
    <property type="project" value="UniProtKB-KW"/>
</dbReference>
<keyword evidence="4" id="KW-0862">Zinc</keyword>
<evidence type="ECO:0000256" key="7">
    <source>
        <dbReference type="ARBA" id="ARBA00023163"/>
    </source>
</evidence>
<evidence type="ECO:0000256" key="8">
    <source>
        <dbReference type="SAM" id="MobiDB-lite"/>
    </source>
</evidence>
<comment type="similarity">
    <text evidence="1">Belongs to the VEFS (VRN2-EMF2-FIS2-SU(Z)12) family.</text>
</comment>
<dbReference type="PANTHER" id="PTHR22597:SF0">
    <property type="entry name" value="POLYCOMB PROTEIN SUZ12"/>
    <property type="match status" value="1"/>
</dbReference>
<dbReference type="PANTHER" id="PTHR22597">
    <property type="entry name" value="POLYCOMB GROUP PROTEIN"/>
    <property type="match status" value="1"/>
</dbReference>
<comment type="caution">
    <text evidence="11">The sequence shown here is derived from an EMBL/GenBank/DDBJ whole genome shotgun (WGS) entry which is preliminary data.</text>
</comment>
<evidence type="ECO:0000259" key="10">
    <source>
        <dbReference type="Pfam" id="PF23320"/>
    </source>
</evidence>
<reference evidence="11 12" key="1">
    <citation type="submission" date="2015-12" db="EMBL/GenBank/DDBJ databases">
        <title>The genome of Folsomia candida.</title>
        <authorList>
            <person name="Faddeeva A."/>
            <person name="Derks M.F."/>
            <person name="Anvar Y."/>
            <person name="Smit S."/>
            <person name="Van Straalen N."/>
            <person name="Roelofs D."/>
        </authorList>
    </citation>
    <scope>NUCLEOTIDE SEQUENCE [LARGE SCALE GENOMIC DNA]</scope>
    <source>
        <strain evidence="11 12">VU population</strain>
        <tissue evidence="11">Whole body</tissue>
    </source>
</reference>
<protein>
    <submittedName>
        <fullName evidence="11">Polycomb protein suz12</fullName>
    </submittedName>
</protein>
<dbReference type="Pfam" id="PF23320">
    <property type="entry name" value="Zn_SUZ12"/>
    <property type="match status" value="1"/>
</dbReference>
<keyword evidence="3" id="KW-0863">Zinc-finger</keyword>
<dbReference type="InterPro" id="IPR019135">
    <property type="entry name" value="Polycomb_protein_VEFS-Box"/>
</dbReference>
<feature type="domain" description="Polycomb protein SUZ12-like zinc finger" evidence="10">
    <location>
        <begin position="454"/>
        <end position="512"/>
    </location>
</feature>
<dbReference type="STRING" id="158441.A0A226EPC7"/>
<dbReference type="CDD" id="cd21551">
    <property type="entry name" value="VEFS-box_SUZ12"/>
    <property type="match status" value="1"/>
</dbReference>
<accession>A0A226EPC7</accession>
<dbReference type="EMBL" id="LNIX01000002">
    <property type="protein sequence ID" value="OXA59472.1"/>
    <property type="molecule type" value="Genomic_DNA"/>
</dbReference>
<dbReference type="Pfam" id="PF09733">
    <property type="entry name" value="VEFS-Box"/>
    <property type="match status" value="1"/>
</dbReference>
<evidence type="ECO:0000256" key="5">
    <source>
        <dbReference type="ARBA" id="ARBA00022853"/>
    </source>
</evidence>
<organism evidence="11 12">
    <name type="scientific">Folsomia candida</name>
    <name type="common">Springtail</name>
    <dbReference type="NCBI Taxonomy" id="158441"/>
    <lineage>
        <taxon>Eukaryota</taxon>
        <taxon>Metazoa</taxon>
        <taxon>Ecdysozoa</taxon>
        <taxon>Arthropoda</taxon>
        <taxon>Hexapoda</taxon>
        <taxon>Collembola</taxon>
        <taxon>Entomobryomorpha</taxon>
        <taxon>Isotomoidea</taxon>
        <taxon>Isotomidae</taxon>
        <taxon>Proisotominae</taxon>
        <taxon>Folsomia</taxon>
    </lineage>
</organism>
<sequence>MGSRQVAVAGTPQESHAVRSKADNFQHEHDKFLEDFEKPTVIYRLIRATFLANPRFLYRNLSYMKNRVPRPHNPNRKFSSIDSLLQQKTKLLEDQRVKSILTKNLNFLNIIVIGFYDGQTWLSNTEAKVDIQVIKICGNKRKESQVSLNKSFSASCRIPVKTQTEEETYKDFSISIQKGKYPVLSIPKDSFNIINGHIVQSIRLAVRVAIPASKLVSKTETTTAKQDLVNGNENIELQDKSSSCKGNGRVSLPGGGGHGVSLRKTNGAAEFPDDNKTKRQRSLPTKDRENFVYDDPQKNGKSKANDSVVYVGVLTVYDRDTNINIPDEGNSDLEMRLNRQDQKKTIAQKRAKRENSWEVSLQPDHARIKEYEYGLRNRPGWGSAKIVMAIRSSTDKLPSHVTTVDRVDPVKPSPVIKADLDDEKDEMEVVRVVYYFVRGTGPRQSTPRQTTECRNDSVTGISKRNDLRCPWCSINCVILYSLLKHLEVCHPRFKFTFSRIANGARIDVAINESFDGSYTGSAYDLVAQPPGQAFGRSVPPGKRTQLFCMLAFRPRKMKREKNSLREFFDNEDKNADQNRSYMIGHNRLYHHTTTCLPIHPREIDVDSEGEPDPEWLKVKTCMMIDEFTDVNEGEKEIMKMWNHHVMHENYVGDCQIPLACKKFVERYGYKVIQKNLYRNFVLHLTNLYDFGLLPAQSFHETVQALHGQMKENNSSNALRDSWSSSNTLLASINFTAALSTPSSIAMIGGEPMDVDVSSTYRNGIIASSASNGSDKNGLC</sequence>
<keyword evidence="7" id="KW-0804">Transcription</keyword>
<evidence type="ECO:0000313" key="11">
    <source>
        <dbReference type="EMBL" id="OXA59472.1"/>
    </source>
</evidence>
<gene>
    <name evidence="11" type="ORF">Fcan01_05637</name>
</gene>
<evidence type="ECO:0000256" key="2">
    <source>
        <dbReference type="ARBA" id="ARBA00022723"/>
    </source>
</evidence>
<feature type="domain" description="Polycomb protein VEFS-Box" evidence="9">
    <location>
        <begin position="578"/>
        <end position="697"/>
    </location>
</feature>
<evidence type="ECO:0000256" key="6">
    <source>
        <dbReference type="ARBA" id="ARBA00023015"/>
    </source>
</evidence>
<keyword evidence="5" id="KW-0156">Chromatin regulator</keyword>
<keyword evidence="6" id="KW-0805">Transcription regulation</keyword>
<evidence type="ECO:0000256" key="3">
    <source>
        <dbReference type="ARBA" id="ARBA00022771"/>
    </source>
</evidence>
<proteinExistence type="inferred from homology"/>
<dbReference type="OMA" id="VSQCAVN"/>
<dbReference type="GO" id="GO:0031490">
    <property type="term" value="F:chromatin DNA binding"/>
    <property type="evidence" value="ECO:0007669"/>
    <property type="project" value="TreeGrafter"/>
</dbReference>
<evidence type="ECO:0000259" key="9">
    <source>
        <dbReference type="Pfam" id="PF09733"/>
    </source>
</evidence>
<feature type="region of interest" description="Disordered" evidence="8">
    <location>
        <begin position="238"/>
        <end position="304"/>
    </location>
</feature>
<feature type="compositionally biased region" description="Basic and acidic residues" evidence="8">
    <location>
        <begin position="284"/>
        <end position="298"/>
    </location>
</feature>
<dbReference type="InterPro" id="IPR057540">
    <property type="entry name" value="Znf_SUZ12"/>
</dbReference>
<dbReference type="CDD" id="cd21740">
    <property type="entry name" value="C2_II_SUZ12"/>
    <property type="match status" value="1"/>
</dbReference>
<evidence type="ECO:0000256" key="1">
    <source>
        <dbReference type="ARBA" id="ARBA00007416"/>
    </source>
</evidence>
<evidence type="ECO:0000256" key="4">
    <source>
        <dbReference type="ARBA" id="ARBA00022833"/>
    </source>
</evidence>
<feature type="region of interest" description="Disordered" evidence="8">
    <location>
        <begin position="1"/>
        <end position="21"/>
    </location>
</feature>
<keyword evidence="2" id="KW-0479">Metal-binding</keyword>
<name>A0A226EPC7_FOLCA</name>
<keyword evidence="12" id="KW-1185">Reference proteome</keyword>
<dbReference type="AlphaFoldDB" id="A0A226EPC7"/>
<dbReference type="GO" id="GO:0035098">
    <property type="term" value="C:ESC/E(Z) complex"/>
    <property type="evidence" value="ECO:0007669"/>
    <property type="project" value="TreeGrafter"/>
</dbReference>
<dbReference type="Proteomes" id="UP000198287">
    <property type="component" value="Unassembled WGS sequence"/>
</dbReference>
<dbReference type="OrthoDB" id="166746at2759"/>
<dbReference type="GO" id="GO:0016586">
    <property type="term" value="C:RSC-type complex"/>
    <property type="evidence" value="ECO:0007669"/>
    <property type="project" value="TreeGrafter"/>
</dbReference>